<sequence length="372" mass="41670">MQVPSALRPHVDATNCIHALARQIPKTQNWMRDADGEGLQFTRKKNAECFLLTESYTIGQVVMSIRAYPRPLKSYQTGGFFDTSLLESKNLRAKIITRLSQKRFSCACSPRCQFADSTKPNIDIEGNETIFSTEDIKVVPKVRAFLFYATTLVVAIPLFITLLIQHPFVMLLDKHRRKMHHFVNKIWAKITTYFFYKVSIEGWENLPGSDDPAVYVANHQSFLDIYTLLQIGRPFKFISKTSNFVIPIIGWAMYLTGHVPLRRLDTKSQVECLRLCIQLLKQGVSVFFFPEGTRSTDGRMASFKKGAFVVASKGNVPVVPITLIGTGKLMPNGMEGTLTPGEVKVIIHPPIQGTNADVLCSQARAVIAASLP</sequence>
<dbReference type="EMBL" id="CM055102">
    <property type="protein sequence ID" value="KAJ7538918.1"/>
    <property type="molecule type" value="Genomic_DNA"/>
</dbReference>
<organism evidence="1 2">
    <name type="scientific">Diphasiastrum complanatum</name>
    <name type="common">Issler's clubmoss</name>
    <name type="synonym">Lycopodium complanatum</name>
    <dbReference type="NCBI Taxonomy" id="34168"/>
    <lineage>
        <taxon>Eukaryota</taxon>
        <taxon>Viridiplantae</taxon>
        <taxon>Streptophyta</taxon>
        <taxon>Embryophyta</taxon>
        <taxon>Tracheophyta</taxon>
        <taxon>Lycopodiopsida</taxon>
        <taxon>Lycopodiales</taxon>
        <taxon>Lycopodiaceae</taxon>
        <taxon>Lycopodioideae</taxon>
        <taxon>Diphasiastrum</taxon>
    </lineage>
</organism>
<evidence type="ECO:0000313" key="1">
    <source>
        <dbReference type="EMBL" id="KAJ7538918.1"/>
    </source>
</evidence>
<proteinExistence type="predicted"/>
<keyword evidence="2" id="KW-1185">Reference proteome</keyword>
<comment type="caution">
    <text evidence="1">The sequence shown here is derived from an EMBL/GenBank/DDBJ whole genome shotgun (WGS) entry which is preliminary data.</text>
</comment>
<reference evidence="2" key="1">
    <citation type="journal article" date="2024" name="Proc. Natl. Acad. Sci. U.S.A.">
        <title>Extraordinary preservation of gene collinearity over three hundred million years revealed in homosporous lycophytes.</title>
        <authorList>
            <person name="Li C."/>
            <person name="Wickell D."/>
            <person name="Kuo L.Y."/>
            <person name="Chen X."/>
            <person name="Nie B."/>
            <person name="Liao X."/>
            <person name="Peng D."/>
            <person name="Ji J."/>
            <person name="Jenkins J."/>
            <person name="Williams M."/>
            <person name="Shu S."/>
            <person name="Plott C."/>
            <person name="Barry K."/>
            <person name="Rajasekar S."/>
            <person name="Grimwood J."/>
            <person name="Han X."/>
            <person name="Sun S."/>
            <person name="Hou Z."/>
            <person name="He W."/>
            <person name="Dai G."/>
            <person name="Sun C."/>
            <person name="Schmutz J."/>
            <person name="Leebens-Mack J.H."/>
            <person name="Li F.W."/>
            <person name="Wang L."/>
        </authorList>
    </citation>
    <scope>NUCLEOTIDE SEQUENCE [LARGE SCALE GENOMIC DNA]</scope>
    <source>
        <strain evidence="2">cv. PW_Plant_1</strain>
    </source>
</reference>
<accession>A0ACC2CA46</accession>
<evidence type="ECO:0000313" key="2">
    <source>
        <dbReference type="Proteomes" id="UP001162992"/>
    </source>
</evidence>
<name>A0ACC2CA46_DIPCM</name>
<protein>
    <submittedName>
        <fullName evidence="1">Uncharacterized protein</fullName>
    </submittedName>
</protein>
<gene>
    <name evidence="1" type="ORF">O6H91_11G068400</name>
</gene>
<dbReference type="Proteomes" id="UP001162992">
    <property type="component" value="Chromosome 11"/>
</dbReference>